<organism evidence="2 3">
    <name type="scientific">Rhizopogon vesiculosus</name>
    <dbReference type="NCBI Taxonomy" id="180088"/>
    <lineage>
        <taxon>Eukaryota</taxon>
        <taxon>Fungi</taxon>
        <taxon>Dikarya</taxon>
        <taxon>Basidiomycota</taxon>
        <taxon>Agaricomycotina</taxon>
        <taxon>Agaricomycetes</taxon>
        <taxon>Agaricomycetidae</taxon>
        <taxon>Boletales</taxon>
        <taxon>Suillineae</taxon>
        <taxon>Rhizopogonaceae</taxon>
        <taxon>Rhizopogon</taxon>
    </lineage>
</organism>
<feature type="region of interest" description="Disordered" evidence="1">
    <location>
        <begin position="93"/>
        <end position="129"/>
    </location>
</feature>
<protein>
    <submittedName>
        <fullName evidence="2">Uncharacterized protein</fullName>
    </submittedName>
</protein>
<dbReference type="EMBL" id="LVVM01001692">
    <property type="protein sequence ID" value="OJA18006.1"/>
    <property type="molecule type" value="Genomic_DNA"/>
</dbReference>
<accession>A0A1J8Q8L5</accession>
<keyword evidence="3" id="KW-1185">Reference proteome</keyword>
<dbReference type="PANTHER" id="PTHR28058:SF1">
    <property type="entry name" value="SMALL RIBOSOMAL SUBUNIT PROTEIN BS1M"/>
    <property type="match status" value="1"/>
</dbReference>
<feature type="compositionally biased region" description="Polar residues" evidence="1">
    <location>
        <begin position="93"/>
        <end position="103"/>
    </location>
</feature>
<dbReference type="InterPro" id="IPR016712">
    <property type="entry name" value="Rbsml_bS1m-like"/>
</dbReference>
<dbReference type="Proteomes" id="UP000183567">
    <property type="component" value="Unassembled WGS sequence"/>
</dbReference>
<reference evidence="2 3" key="1">
    <citation type="submission" date="2016-03" db="EMBL/GenBank/DDBJ databases">
        <title>Comparative genomics of the ectomycorrhizal sister species Rhizopogon vinicolor and Rhizopogon vesiculosus (Basidiomycota: Boletales) reveals a divergence of the mating type B locus.</title>
        <authorList>
            <person name="Mujic A.B."/>
            <person name="Kuo A."/>
            <person name="Tritt A."/>
            <person name="Lipzen A."/>
            <person name="Chen C."/>
            <person name="Johnson J."/>
            <person name="Sharma A."/>
            <person name="Barry K."/>
            <person name="Grigoriev I.V."/>
            <person name="Spatafora J.W."/>
        </authorList>
    </citation>
    <scope>NUCLEOTIDE SEQUENCE [LARGE SCALE GENOMIC DNA]</scope>
    <source>
        <strain evidence="2 3">AM-OR11-056</strain>
    </source>
</reference>
<name>A0A1J8Q8L5_9AGAM</name>
<dbReference type="OrthoDB" id="2735536at2759"/>
<sequence>MALAAQASKSPFATLLKRSKFSTFDPKIAQVYTTHGGDAHRGNWGFKRPLPLRRRGAYITVKAVDSLEKQTEWNSAEPQASWMKNWDELQFNPTNQNSLVPTTRSERNDTTTGADIADSEYAPDQSNPLEWRSPAIPNIHAMSNNEFEQYLVHISRQREAFFKYKIEQLEKAEAAKKAKATEKENAGAVAEVSENTTKTRRKKKKLPFVIDPTRLEYYLDEFATWESQKRRENHHSRSLESLPHPSAGLHYSNFTPLQTYLSTKERKGRLVEEVRGDKGRPLYYVASYAGMGTVVQQKKQGVMTPMVWGDASKTGATKFRPESVTLHRAPEVVDKRQGLKAAKISVEASAWDAESHYKSNSHRPGSLEYITSEPTKTFSHNFNLTTKRKYDSILKKASAQGKPEEGIPSRKTIDILEGILKEKS</sequence>
<evidence type="ECO:0000256" key="1">
    <source>
        <dbReference type="SAM" id="MobiDB-lite"/>
    </source>
</evidence>
<evidence type="ECO:0000313" key="2">
    <source>
        <dbReference type="EMBL" id="OJA18006.1"/>
    </source>
</evidence>
<comment type="caution">
    <text evidence="2">The sequence shown here is derived from an EMBL/GenBank/DDBJ whole genome shotgun (WGS) entry which is preliminary data.</text>
</comment>
<gene>
    <name evidence="2" type="ORF">AZE42_05757</name>
</gene>
<proteinExistence type="predicted"/>
<evidence type="ECO:0000313" key="3">
    <source>
        <dbReference type="Proteomes" id="UP000183567"/>
    </source>
</evidence>
<dbReference type="STRING" id="180088.A0A1J8Q8L5"/>
<dbReference type="Pfam" id="PF11709">
    <property type="entry name" value="Mit_ribos_Mrp51"/>
    <property type="match status" value="1"/>
</dbReference>
<dbReference type="PANTHER" id="PTHR28058">
    <property type="entry name" value="37S RIBOSOMAL PROTEIN MRP51, MITOCHONDRIAL"/>
    <property type="match status" value="1"/>
</dbReference>
<dbReference type="AlphaFoldDB" id="A0A1J8Q8L5"/>